<reference evidence="2" key="1">
    <citation type="submission" date="2019-02" db="EMBL/GenBank/DDBJ databases">
        <authorList>
            <person name="Li S.-H."/>
        </authorList>
    </citation>
    <scope>NUCLEOTIDE SEQUENCE</scope>
    <source>
        <strain evidence="2">IMCC11814</strain>
    </source>
</reference>
<protein>
    <submittedName>
        <fullName evidence="2">Uncharacterized protein</fullName>
    </submittedName>
</protein>
<keyword evidence="3" id="KW-1185">Reference proteome</keyword>
<evidence type="ECO:0000313" key="2">
    <source>
        <dbReference type="EMBL" id="MCX2977489.1"/>
    </source>
</evidence>
<organism evidence="2 3">
    <name type="scientific">Candidatus Marimicrobium litorale</name>
    <dbReference type="NCBI Taxonomy" id="2518991"/>
    <lineage>
        <taxon>Bacteria</taxon>
        <taxon>Pseudomonadati</taxon>
        <taxon>Pseudomonadota</taxon>
        <taxon>Gammaproteobacteria</taxon>
        <taxon>Cellvibrionales</taxon>
        <taxon>Halieaceae</taxon>
        <taxon>Marimicrobium</taxon>
    </lineage>
</organism>
<dbReference type="Proteomes" id="UP001143304">
    <property type="component" value="Unassembled WGS sequence"/>
</dbReference>
<dbReference type="EMBL" id="SHNO01000001">
    <property type="protein sequence ID" value="MCX2977489.1"/>
    <property type="molecule type" value="Genomic_DNA"/>
</dbReference>
<gene>
    <name evidence="2" type="ORF">EYC82_08985</name>
</gene>
<sequence length="82" mass="8427">MSATGLLNACLACLSYRGGRLPIGPDGVSLHLPHPLWGSDSGLIRCHAQHVVAIASATTQRSASESEGLNVASALVEHPDSP</sequence>
<comment type="caution">
    <text evidence="2">The sequence shown here is derived from an EMBL/GenBank/DDBJ whole genome shotgun (WGS) entry which is preliminary data.</text>
</comment>
<evidence type="ECO:0000256" key="1">
    <source>
        <dbReference type="SAM" id="MobiDB-lite"/>
    </source>
</evidence>
<name>A0ABT3T7M3_9GAMM</name>
<dbReference type="RefSeq" id="WP_279249208.1">
    <property type="nucleotide sequence ID" value="NZ_SHNO01000001.1"/>
</dbReference>
<accession>A0ABT3T7M3</accession>
<evidence type="ECO:0000313" key="3">
    <source>
        <dbReference type="Proteomes" id="UP001143304"/>
    </source>
</evidence>
<feature type="region of interest" description="Disordered" evidence="1">
    <location>
        <begin position="60"/>
        <end position="82"/>
    </location>
</feature>
<proteinExistence type="predicted"/>